<reference evidence="10" key="1">
    <citation type="submission" date="2025-08" db="UniProtKB">
        <authorList>
            <consortium name="RefSeq"/>
        </authorList>
    </citation>
    <scope>IDENTIFICATION</scope>
</reference>
<feature type="transmembrane region" description="Helical" evidence="6">
    <location>
        <begin position="411"/>
        <end position="432"/>
    </location>
</feature>
<dbReference type="Pfam" id="PF05827">
    <property type="entry name" value="VAS1_LD"/>
    <property type="match status" value="1"/>
</dbReference>
<dbReference type="PANTHER" id="PTHR12471">
    <property type="entry name" value="VACUOLAR ATP SYNTHASE SUBUNIT S1"/>
    <property type="match status" value="1"/>
</dbReference>
<dbReference type="GeneID" id="105906875"/>
<gene>
    <name evidence="10" type="primary">atp6ap1b</name>
</gene>
<evidence type="ECO:0000313" key="9">
    <source>
        <dbReference type="Proteomes" id="UP000515152"/>
    </source>
</evidence>
<evidence type="ECO:0000259" key="7">
    <source>
        <dbReference type="Pfam" id="PF05827"/>
    </source>
</evidence>
<dbReference type="Proteomes" id="UP000515152">
    <property type="component" value="Chromosome 4"/>
</dbReference>
<evidence type="ECO:0000256" key="1">
    <source>
        <dbReference type="ARBA" id="ARBA00004167"/>
    </source>
</evidence>
<comment type="subcellular location">
    <subcellularLocation>
        <location evidence="1">Membrane</location>
        <topology evidence="1">Single-pass membrane protein</topology>
    </subcellularLocation>
</comment>
<dbReference type="AlphaFoldDB" id="A0A6P3W5S9"/>
<dbReference type="PANTHER" id="PTHR12471:SF2">
    <property type="entry name" value="V-TYPE PROTON ATPASE SUBUNIT S1"/>
    <property type="match status" value="1"/>
</dbReference>
<dbReference type="CTD" id="195824"/>
<accession>A0A6P3W5S9</accession>
<keyword evidence="9" id="KW-1185">Reference proteome</keyword>
<dbReference type="FunFam" id="2.40.160.110:FF:000003">
    <property type="entry name" value="ATPase H+ transporting accessory protein 1"/>
    <property type="match status" value="1"/>
</dbReference>
<dbReference type="GO" id="GO:0033176">
    <property type="term" value="C:proton-transporting V-type ATPase complex"/>
    <property type="evidence" value="ECO:0007669"/>
    <property type="project" value="TreeGrafter"/>
</dbReference>
<dbReference type="InterPro" id="IPR046755">
    <property type="entry name" value="VAS1_LD"/>
</dbReference>
<dbReference type="Gene3D" id="2.40.160.110">
    <property type="match status" value="1"/>
</dbReference>
<evidence type="ECO:0000256" key="4">
    <source>
        <dbReference type="ARBA" id="ARBA00022989"/>
    </source>
</evidence>
<sequence>MAEVNASNQSSLRTLSPLIFTCLLISCCYGQVPLVMWTSEGNALASLDPAAVGKMISAGQLNSYLTSALATAPHTVLLFLQDKLSMEDFTVRGGVYGDKENGAFPKLQACLKAASSPLVLPSLARGVAAEVPALLQEALGTPPLYTDPSSLAQQILLTDPALLVIGLPYSSGSQTKEVLHKNDEIIGKVAETMKARNVPFTAIYTGLQPSRVIEDSSVISGPLVGRSLLQSQETVKPPVMFNNTQGPCILLWADTLSVSILRGSQVTTLDLAPLTFIPSVSLTGSSCGENSSVLVLNYNNVLNFTSLTLTFVMTKRYFPVSARNWTLLEQVRLVYDGQVATFNGSRGIYSPAEYSFHCQSVSSTRYPLLVPNNVTDNTPTIQFTDFQIQGFNVTGDFSYASDCAAFFTPGIWMGLITSLIMVLILTYGLHMLTQLRTMDRFQDPKGPSLSVPLSE</sequence>
<evidence type="ECO:0000256" key="5">
    <source>
        <dbReference type="ARBA" id="ARBA00023136"/>
    </source>
</evidence>
<evidence type="ECO:0000259" key="8">
    <source>
        <dbReference type="Pfam" id="PF20520"/>
    </source>
</evidence>
<dbReference type="KEGG" id="char:105906875"/>
<dbReference type="Pfam" id="PF20520">
    <property type="entry name" value="Ac45-VOA1_TM"/>
    <property type="match status" value="1"/>
</dbReference>
<dbReference type="InterPro" id="IPR046756">
    <property type="entry name" value="VAS1/VOA1_TM"/>
</dbReference>
<evidence type="ECO:0000313" key="10">
    <source>
        <dbReference type="RefSeq" id="XP_012690563.1"/>
    </source>
</evidence>
<feature type="domain" description="V-type proton ATPase subunit S1/VOA1 transmembrane" evidence="8">
    <location>
        <begin position="406"/>
        <end position="443"/>
    </location>
</feature>
<dbReference type="GO" id="GO:0030641">
    <property type="term" value="P:regulation of cellular pH"/>
    <property type="evidence" value="ECO:0007669"/>
    <property type="project" value="TreeGrafter"/>
</dbReference>
<comment type="similarity">
    <text evidence="2">Belongs to the vacuolar ATPase subunit S1 family.</text>
</comment>
<dbReference type="RefSeq" id="XP_012690563.1">
    <property type="nucleotide sequence ID" value="XM_012835109.3"/>
</dbReference>
<keyword evidence="5 6" id="KW-0472">Membrane</keyword>
<protein>
    <submittedName>
        <fullName evidence="10">V-type proton ATPase subunit S1b</fullName>
    </submittedName>
</protein>
<evidence type="ECO:0000256" key="3">
    <source>
        <dbReference type="ARBA" id="ARBA00022692"/>
    </source>
</evidence>
<feature type="domain" description="V-type proton ATPase subunit S1 luminal" evidence="7">
    <location>
        <begin position="247"/>
        <end position="391"/>
    </location>
</feature>
<dbReference type="OrthoDB" id="9985059at2759"/>
<dbReference type="InterPro" id="IPR008388">
    <property type="entry name" value="Ac45_acc_su"/>
</dbReference>
<dbReference type="GO" id="GO:0030659">
    <property type="term" value="C:cytoplasmic vesicle membrane"/>
    <property type="evidence" value="ECO:0007669"/>
    <property type="project" value="UniProtKB-ARBA"/>
</dbReference>
<dbReference type="GO" id="GO:0098588">
    <property type="term" value="C:bounding membrane of organelle"/>
    <property type="evidence" value="ECO:0007669"/>
    <property type="project" value="UniProtKB-ARBA"/>
</dbReference>
<name>A0A6P3W5S9_CLUHA</name>
<proteinExistence type="inferred from homology"/>
<evidence type="ECO:0000256" key="2">
    <source>
        <dbReference type="ARBA" id="ARBA00009037"/>
    </source>
</evidence>
<keyword evidence="3 6" id="KW-0812">Transmembrane</keyword>
<dbReference type="GO" id="GO:0012505">
    <property type="term" value="C:endomembrane system"/>
    <property type="evidence" value="ECO:0007669"/>
    <property type="project" value="UniProtKB-ARBA"/>
</dbReference>
<keyword evidence="4 6" id="KW-1133">Transmembrane helix</keyword>
<dbReference type="GO" id="GO:0001671">
    <property type="term" value="F:ATPase activator activity"/>
    <property type="evidence" value="ECO:0007669"/>
    <property type="project" value="TreeGrafter"/>
</dbReference>
<organism evidence="9 10">
    <name type="scientific">Clupea harengus</name>
    <name type="common">Atlantic herring</name>
    <dbReference type="NCBI Taxonomy" id="7950"/>
    <lineage>
        <taxon>Eukaryota</taxon>
        <taxon>Metazoa</taxon>
        <taxon>Chordata</taxon>
        <taxon>Craniata</taxon>
        <taxon>Vertebrata</taxon>
        <taxon>Euteleostomi</taxon>
        <taxon>Actinopterygii</taxon>
        <taxon>Neopterygii</taxon>
        <taxon>Teleostei</taxon>
        <taxon>Clupei</taxon>
        <taxon>Clupeiformes</taxon>
        <taxon>Clupeoidei</taxon>
        <taxon>Clupeidae</taxon>
        <taxon>Clupea</taxon>
    </lineage>
</organism>
<evidence type="ECO:0000256" key="6">
    <source>
        <dbReference type="SAM" id="Phobius"/>
    </source>
</evidence>